<dbReference type="EMBL" id="JYDP01002313">
    <property type="protein sequence ID" value="KRY97078.1"/>
    <property type="molecule type" value="Genomic_DNA"/>
</dbReference>
<organism evidence="1 2">
    <name type="scientific">Trichinella zimbabwensis</name>
    <dbReference type="NCBI Taxonomy" id="268475"/>
    <lineage>
        <taxon>Eukaryota</taxon>
        <taxon>Metazoa</taxon>
        <taxon>Ecdysozoa</taxon>
        <taxon>Nematoda</taxon>
        <taxon>Enoplea</taxon>
        <taxon>Dorylaimia</taxon>
        <taxon>Trichinellida</taxon>
        <taxon>Trichinellidae</taxon>
        <taxon>Trichinella</taxon>
    </lineage>
</organism>
<keyword evidence="2" id="KW-1185">Reference proteome</keyword>
<feature type="non-terminal residue" evidence="1">
    <location>
        <position position="103"/>
    </location>
</feature>
<gene>
    <name evidence="1" type="ORF">T11_15087</name>
</gene>
<protein>
    <submittedName>
        <fullName evidence="1">Uncharacterized protein</fullName>
    </submittedName>
</protein>
<proteinExistence type="predicted"/>
<sequence>LLLQNLVLPRPQRAVVSCPAFGGWLFFLSLQKVGSVWCRNVVCGFFRRCGRSTSSGATRCHWKRKLTGVKAKRSAGKARTMELETPVHTGRPRRHGIQVSVIT</sequence>
<reference evidence="1 2" key="1">
    <citation type="submission" date="2015-01" db="EMBL/GenBank/DDBJ databases">
        <title>Evolution of Trichinella species and genotypes.</title>
        <authorList>
            <person name="Korhonen P.K."/>
            <person name="Edoardo P."/>
            <person name="Giuseppe L.R."/>
            <person name="Gasser R.B."/>
        </authorList>
    </citation>
    <scope>NUCLEOTIDE SEQUENCE [LARGE SCALE GENOMIC DNA]</scope>
    <source>
        <strain evidence="1">ISS1029</strain>
    </source>
</reference>
<comment type="caution">
    <text evidence="1">The sequence shown here is derived from an EMBL/GenBank/DDBJ whole genome shotgun (WGS) entry which is preliminary data.</text>
</comment>
<evidence type="ECO:0000313" key="1">
    <source>
        <dbReference type="EMBL" id="KRY97078.1"/>
    </source>
</evidence>
<accession>A0A0V1GFS3</accession>
<evidence type="ECO:0000313" key="2">
    <source>
        <dbReference type="Proteomes" id="UP000055024"/>
    </source>
</evidence>
<name>A0A0V1GFS3_9BILA</name>
<dbReference type="AlphaFoldDB" id="A0A0V1GFS3"/>
<dbReference type="Proteomes" id="UP000055024">
    <property type="component" value="Unassembled WGS sequence"/>
</dbReference>
<feature type="non-terminal residue" evidence="1">
    <location>
        <position position="1"/>
    </location>
</feature>